<dbReference type="AlphaFoldDB" id="A0A061APV8"/>
<dbReference type="GO" id="GO:0005634">
    <property type="term" value="C:nucleus"/>
    <property type="evidence" value="ECO:0007669"/>
    <property type="project" value="TreeGrafter"/>
</dbReference>
<reference evidence="8" key="1">
    <citation type="journal article" date="2014" name="Genome Announc.">
        <title>Genome sequence of the yeast Cyberlindnera fabianii (Hansenula fabianii).</title>
        <authorList>
            <person name="Freel K.C."/>
            <person name="Sarilar V."/>
            <person name="Neuveglise C."/>
            <person name="Devillers H."/>
            <person name="Friedrich A."/>
            <person name="Schacherer J."/>
        </authorList>
    </citation>
    <scope>NUCLEOTIDE SEQUENCE</scope>
    <source>
        <strain evidence="8">YJS4271</strain>
    </source>
</reference>
<accession>A0A061APV8</accession>
<keyword evidence="3" id="KW-0456">Lyase</keyword>
<dbReference type="GO" id="GO:0034477">
    <property type="term" value="P:U6 snRNA 3'-end processing"/>
    <property type="evidence" value="ECO:0007669"/>
    <property type="project" value="InterPro"/>
</dbReference>
<evidence type="ECO:0000256" key="5">
    <source>
        <dbReference type="ARBA" id="ARBA00029543"/>
    </source>
</evidence>
<dbReference type="GO" id="GO:0016829">
    <property type="term" value="F:lyase activity"/>
    <property type="evidence" value="ECO:0007669"/>
    <property type="project" value="UniProtKB-KW"/>
</dbReference>
<evidence type="ECO:0000256" key="1">
    <source>
        <dbReference type="ARBA" id="ARBA00022722"/>
    </source>
</evidence>
<sequence>MEHLDYSSDSSSSSSASQSPTTNSPPSKRPRLGTSSTSLPPLPSIITDEYHTAPPTKSSKMRLRYKLLSTVPHGMVNSYTYAEFMPTTSQCLKLHSVVRDVNNILDFAEKVRPGKTKPLFENQLGVKSALHVSLSDNFYLKKAQKESFEKMLKDRVQELPWKGKRDTRLTFNKVRTVPNNTADALFVVLTLDEESKERIRPLFELVKTVAEEARQGDKKVFAGPELNELDALHVSFAASDKISYKMDDLEELNELCELLDPIGDLEFEFDTLKIVAQQGRFGIKLF</sequence>
<feature type="compositionally biased region" description="Low complexity" evidence="7">
    <location>
        <begin position="7"/>
        <end position="26"/>
    </location>
</feature>
<protein>
    <recommendedName>
        <fullName evidence="5">U6 snRNA phosphodiesterase 1</fullName>
    </recommendedName>
    <alternativeName>
        <fullName evidence="6">3'-5' RNA exonuclease USB1</fullName>
    </alternativeName>
</protein>
<dbReference type="VEuPathDB" id="FungiDB:BON22_5126"/>
<feature type="compositionally biased region" description="Low complexity" evidence="7">
    <location>
        <begin position="34"/>
        <end position="47"/>
    </location>
</feature>
<dbReference type="GO" id="GO:0000175">
    <property type="term" value="F:3'-5'-RNA exonuclease activity"/>
    <property type="evidence" value="ECO:0007669"/>
    <property type="project" value="TreeGrafter"/>
</dbReference>
<dbReference type="PANTHER" id="PTHR13522:SF3">
    <property type="entry name" value="U6 SNRNA PHOSPHODIESTERASE 1"/>
    <property type="match status" value="1"/>
</dbReference>
<dbReference type="Pfam" id="PF09749">
    <property type="entry name" value="HVSL"/>
    <property type="match status" value="1"/>
</dbReference>
<evidence type="ECO:0000256" key="2">
    <source>
        <dbReference type="ARBA" id="ARBA00022801"/>
    </source>
</evidence>
<evidence type="ECO:0000256" key="4">
    <source>
        <dbReference type="ARBA" id="ARBA00023242"/>
    </source>
</evidence>
<feature type="region of interest" description="Disordered" evidence="7">
    <location>
        <begin position="1"/>
        <end position="58"/>
    </location>
</feature>
<evidence type="ECO:0000256" key="6">
    <source>
        <dbReference type="ARBA" id="ARBA00030030"/>
    </source>
</evidence>
<keyword evidence="2" id="KW-0378">Hydrolase</keyword>
<evidence type="ECO:0000256" key="3">
    <source>
        <dbReference type="ARBA" id="ARBA00023239"/>
    </source>
</evidence>
<gene>
    <name evidence="8" type="ORF">CYFA0S_03e05798g</name>
</gene>
<keyword evidence="4" id="KW-0539">Nucleus</keyword>
<dbReference type="InterPro" id="IPR027521">
    <property type="entry name" value="Usb1"/>
</dbReference>
<evidence type="ECO:0000256" key="7">
    <source>
        <dbReference type="SAM" id="MobiDB-lite"/>
    </source>
</evidence>
<dbReference type="OrthoDB" id="49151at2759"/>
<dbReference type="PANTHER" id="PTHR13522">
    <property type="entry name" value="U6 SNRNA PHOSPHODIESTERASE 1"/>
    <property type="match status" value="1"/>
</dbReference>
<dbReference type="EMBL" id="LK052888">
    <property type="protein sequence ID" value="CDR39655.1"/>
    <property type="molecule type" value="Genomic_DNA"/>
</dbReference>
<keyword evidence="1" id="KW-0540">Nuclease</keyword>
<name>A0A061APV8_CYBFA</name>
<proteinExistence type="predicted"/>
<organism evidence="8">
    <name type="scientific">Cyberlindnera fabianii</name>
    <name type="common">Yeast</name>
    <name type="synonym">Hansenula fabianii</name>
    <dbReference type="NCBI Taxonomy" id="36022"/>
    <lineage>
        <taxon>Eukaryota</taxon>
        <taxon>Fungi</taxon>
        <taxon>Dikarya</taxon>
        <taxon>Ascomycota</taxon>
        <taxon>Saccharomycotina</taxon>
        <taxon>Saccharomycetes</taxon>
        <taxon>Phaffomycetales</taxon>
        <taxon>Phaffomycetaceae</taxon>
        <taxon>Cyberlindnera</taxon>
    </lineage>
</organism>
<evidence type="ECO:0000313" key="8">
    <source>
        <dbReference type="EMBL" id="CDR39655.1"/>
    </source>
</evidence>
<dbReference type="Gene3D" id="3.90.1140.10">
    <property type="entry name" value="Cyclic phosphodiesterase"/>
    <property type="match status" value="1"/>
</dbReference>